<evidence type="ECO:0008006" key="3">
    <source>
        <dbReference type="Google" id="ProtNLM"/>
    </source>
</evidence>
<sequence>MNQPEDVEIILSHDRHYQFHSSVLARNSLLLADMLSERNAVPFSNKAKAAKIKIRWTIELTSIEGHGTLERLELNNEGKPIVRTQGIGLILNENGRIPTKMFDYYESILYSFYGKNVAISDDNIHAALLDAVAIIEIAEYLRCVPVISKPVDVALVKHGQELFKYIARQPYLWAQMAHRIKSELIFKEALIHLAGNWNVYKDDKIAQDAISNVPGLRDICEKHHVKLDGRRERMELAIISLYPGTLAAPSEDRPIRREEYSKDILVWMALTFFRHWFGQRIIVRKGGQASDGGYELYKALGTAGEAYMDKSILNQLHLKFPLTKKAMNVLENHLLEIKQCIKGLVEHHRILKNESQLDMQKHPELVNYLTCVDVQREDFPWLAQKDGTVNGSGKNGSEMIRRTMAANRAPAQFSEQSRAAYGASDDYYGGDGGSVAQGTYDNHYSAKADGSTDVSPRKRIRQVDEQHLFRQVERY</sequence>
<keyword evidence="2" id="KW-1185">Reference proteome</keyword>
<accession>A0A9P4K9R1</accession>
<dbReference type="PANTHER" id="PTHR38119">
    <property type="entry name" value="BTB DOMAIN-CONTAINING PROTEIN-RELATED"/>
    <property type="match status" value="1"/>
</dbReference>
<evidence type="ECO:0000313" key="2">
    <source>
        <dbReference type="Proteomes" id="UP000800093"/>
    </source>
</evidence>
<dbReference type="EMBL" id="ML986608">
    <property type="protein sequence ID" value="KAF2265329.1"/>
    <property type="molecule type" value="Genomic_DNA"/>
</dbReference>
<gene>
    <name evidence="1" type="ORF">CC78DRAFT_616031</name>
</gene>
<organism evidence="1 2">
    <name type="scientific">Lojkania enalia</name>
    <dbReference type="NCBI Taxonomy" id="147567"/>
    <lineage>
        <taxon>Eukaryota</taxon>
        <taxon>Fungi</taxon>
        <taxon>Dikarya</taxon>
        <taxon>Ascomycota</taxon>
        <taxon>Pezizomycotina</taxon>
        <taxon>Dothideomycetes</taxon>
        <taxon>Pleosporomycetidae</taxon>
        <taxon>Pleosporales</taxon>
        <taxon>Pleosporales incertae sedis</taxon>
        <taxon>Lojkania</taxon>
    </lineage>
</organism>
<dbReference type="Proteomes" id="UP000800093">
    <property type="component" value="Unassembled WGS sequence"/>
</dbReference>
<proteinExistence type="predicted"/>
<reference evidence="2" key="1">
    <citation type="journal article" date="2020" name="Stud. Mycol.">
        <title>101 Dothideomycetes genomes: A test case for predicting lifestyles and emergence of pathogens.</title>
        <authorList>
            <person name="Haridas S."/>
            <person name="Albert R."/>
            <person name="Binder M."/>
            <person name="Bloem J."/>
            <person name="LaButti K."/>
            <person name="Salamov A."/>
            <person name="Andreopoulos B."/>
            <person name="Baker S."/>
            <person name="Barry K."/>
            <person name="Bills G."/>
            <person name="Bluhm B."/>
            <person name="Cannon C."/>
            <person name="Castanera R."/>
            <person name="Culley D."/>
            <person name="Daum C."/>
            <person name="Ezra D."/>
            <person name="Gonzalez J."/>
            <person name="Henrissat B."/>
            <person name="Kuo A."/>
            <person name="Liang C."/>
            <person name="Lipzen A."/>
            <person name="Lutzoni F."/>
            <person name="Magnuson J."/>
            <person name="Mondo S."/>
            <person name="Nolan M."/>
            <person name="Ohm R."/>
            <person name="Pangilinan J."/>
            <person name="Park H.-J."/>
            <person name="Ramirez L."/>
            <person name="Alfaro M."/>
            <person name="Sun H."/>
            <person name="Tritt A."/>
            <person name="Yoshinaga Y."/>
            <person name="Zwiers L.-H."/>
            <person name="Turgeon B."/>
            <person name="Goodwin S."/>
            <person name="Spatafora J."/>
            <person name="Crous P."/>
            <person name="Grigoriev I."/>
        </authorList>
    </citation>
    <scope>NUCLEOTIDE SEQUENCE [LARGE SCALE GENOMIC DNA]</scope>
    <source>
        <strain evidence="2">CBS 304.66</strain>
    </source>
</reference>
<evidence type="ECO:0000313" key="1">
    <source>
        <dbReference type="EMBL" id="KAF2265329.1"/>
    </source>
</evidence>
<protein>
    <recommendedName>
        <fullName evidence="3">BTB domain-containing protein</fullName>
    </recommendedName>
</protein>
<dbReference type="PANTHER" id="PTHR38119:SF2">
    <property type="entry name" value="TRANSCRIPTION FACTOR DOMAIN-CONTAINING PROTEIN"/>
    <property type="match status" value="1"/>
</dbReference>
<name>A0A9P4K9R1_9PLEO</name>
<dbReference type="OrthoDB" id="2129688at2759"/>
<comment type="caution">
    <text evidence="1">The sequence shown here is derived from an EMBL/GenBank/DDBJ whole genome shotgun (WGS) entry which is preliminary data.</text>
</comment>
<dbReference type="AlphaFoldDB" id="A0A9P4K9R1"/>